<evidence type="ECO:0000256" key="2">
    <source>
        <dbReference type="ARBA" id="ARBA00022723"/>
    </source>
</evidence>
<dbReference type="Gene3D" id="3.40.50.10310">
    <property type="entry name" value="Creatininase"/>
    <property type="match status" value="1"/>
</dbReference>
<organism evidence="6 7">
    <name type="scientific">Pararhodobacter oceanensis</name>
    <dbReference type="NCBI Taxonomy" id="2172121"/>
    <lineage>
        <taxon>Bacteria</taxon>
        <taxon>Pseudomonadati</taxon>
        <taxon>Pseudomonadota</taxon>
        <taxon>Alphaproteobacteria</taxon>
        <taxon>Rhodobacterales</taxon>
        <taxon>Paracoccaceae</taxon>
        <taxon>Pararhodobacter</taxon>
    </lineage>
</organism>
<keyword evidence="3" id="KW-0378">Hydrolase</keyword>
<dbReference type="OrthoDB" id="9801445at2"/>
<dbReference type="PANTHER" id="PTHR35005:SF1">
    <property type="entry name" value="2-AMINO-5-FORMYLAMINO-6-RIBOSYLAMINOPYRIMIDIN-4(3H)-ONE 5'-MONOPHOSPHATE DEFORMYLASE"/>
    <property type="match status" value="1"/>
</dbReference>
<dbReference type="RefSeq" id="WP_116557274.1">
    <property type="nucleotide sequence ID" value="NZ_QDKM01000002.1"/>
</dbReference>
<dbReference type="Pfam" id="PF02633">
    <property type="entry name" value="Creatininase"/>
    <property type="match status" value="1"/>
</dbReference>
<keyword evidence="2" id="KW-0479">Metal-binding</keyword>
<evidence type="ECO:0000256" key="1">
    <source>
        <dbReference type="ARBA" id="ARBA00001947"/>
    </source>
</evidence>
<dbReference type="Proteomes" id="UP000245911">
    <property type="component" value="Unassembled WGS sequence"/>
</dbReference>
<dbReference type="PANTHER" id="PTHR35005">
    <property type="entry name" value="3-DEHYDRO-SCYLLO-INOSOSE HYDROLASE"/>
    <property type="match status" value="1"/>
</dbReference>
<name>A0A2T8HVC9_9RHOB</name>
<dbReference type="InterPro" id="IPR024087">
    <property type="entry name" value="Creatininase-like_sf"/>
</dbReference>
<dbReference type="GO" id="GO:0009231">
    <property type="term" value="P:riboflavin biosynthetic process"/>
    <property type="evidence" value="ECO:0007669"/>
    <property type="project" value="TreeGrafter"/>
</dbReference>
<comment type="similarity">
    <text evidence="5">Belongs to the creatininase superfamily.</text>
</comment>
<gene>
    <name evidence="6" type="ORF">DDE20_04430</name>
</gene>
<dbReference type="SUPFAM" id="SSF102215">
    <property type="entry name" value="Creatininase"/>
    <property type="match status" value="1"/>
</dbReference>
<evidence type="ECO:0000313" key="7">
    <source>
        <dbReference type="Proteomes" id="UP000245911"/>
    </source>
</evidence>
<sequence>MTYRLWGEHSAHELKATVDDATVALLPVGAVEQHGPHLPLNTDAALAEGIALAAAKAVTDANILILPTISVAKSDEHLDFPGVLTLDAATLGAVLMQIGKSVARSGVRRLVLLNAHGGNIPVLQTTARALRIEAGMFCVAAGWMSMGYPKGLIPDEELRDGIHGGLVETAAMLHLRPDLVNMAAAQDFIPASRAVAENNEVLRLLGPVSAGWIMSDLNTEGVAGNAAAATPEIGKALVDHAATRYARLLDEVARYNIPFDAPQP</sequence>
<protein>
    <submittedName>
        <fullName evidence="6">Creatininase</fullName>
    </submittedName>
</protein>
<dbReference type="AlphaFoldDB" id="A0A2T8HVC9"/>
<dbReference type="InterPro" id="IPR003785">
    <property type="entry name" value="Creatininase/forma_Hydrolase"/>
</dbReference>
<accession>A0A2T8HVC9</accession>
<keyword evidence="4" id="KW-0862">Zinc</keyword>
<proteinExistence type="inferred from homology"/>
<evidence type="ECO:0000256" key="3">
    <source>
        <dbReference type="ARBA" id="ARBA00022801"/>
    </source>
</evidence>
<evidence type="ECO:0000256" key="5">
    <source>
        <dbReference type="ARBA" id="ARBA00024029"/>
    </source>
</evidence>
<keyword evidence="7" id="KW-1185">Reference proteome</keyword>
<evidence type="ECO:0000256" key="4">
    <source>
        <dbReference type="ARBA" id="ARBA00022833"/>
    </source>
</evidence>
<dbReference type="EMBL" id="QDKM01000002">
    <property type="protein sequence ID" value="PVH29390.1"/>
    <property type="molecule type" value="Genomic_DNA"/>
</dbReference>
<comment type="caution">
    <text evidence="6">The sequence shown here is derived from an EMBL/GenBank/DDBJ whole genome shotgun (WGS) entry which is preliminary data.</text>
</comment>
<evidence type="ECO:0000313" key="6">
    <source>
        <dbReference type="EMBL" id="PVH29390.1"/>
    </source>
</evidence>
<comment type="cofactor">
    <cofactor evidence="1">
        <name>Zn(2+)</name>
        <dbReference type="ChEBI" id="CHEBI:29105"/>
    </cofactor>
</comment>
<reference evidence="6 7" key="1">
    <citation type="submission" date="2018-04" db="EMBL/GenBank/DDBJ databases">
        <title>Pararhodobacter oceanense sp. nov., isolated from marine intertidal sediment.</title>
        <authorList>
            <person name="Wang X.-L."/>
            <person name="Du Z.-J."/>
        </authorList>
    </citation>
    <scope>NUCLEOTIDE SEQUENCE [LARGE SCALE GENOMIC DNA]</scope>
    <source>
        <strain evidence="6 7">AM505</strain>
    </source>
</reference>
<dbReference type="GO" id="GO:0046872">
    <property type="term" value="F:metal ion binding"/>
    <property type="evidence" value="ECO:0007669"/>
    <property type="project" value="UniProtKB-KW"/>
</dbReference>
<dbReference type="GO" id="GO:0016811">
    <property type="term" value="F:hydrolase activity, acting on carbon-nitrogen (but not peptide) bonds, in linear amides"/>
    <property type="evidence" value="ECO:0007669"/>
    <property type="project" value="TreeGrafter"/>
</dbReference>